<proteinExistence type="predicted"/>
<gene>
    <name evidence="1" type="ORF">FIBSPDRAFT_963163</name>
</gene>
<accession>A0A165Z9F4</accession>
<protein>
    <submittedName>
        <fullName evidence="1">Uncharacterized protein</fullName>
    </submittedName>
</protein>
<sequence>MNMNSVVKMLREKLVVMGGELIDSRARVRELKAHCIKDKQGLKESVKQLLASGQQMADTYLHLRTQQQESLDALACAAEAEGKLNAAQEQIAMLLVLDGQSKKLEILAEVEHNNIHLQSYLHEKEIEVNSLNSKRLSILEQHIAKGKDTIDDYHSNMSQADTRYQLLQERFDEQSLTLRITKEANSDLNIWHPALKLIADKWQADLVTTQQTITALNGRLVEMTITQEKNASLKATADKYQADLVVTPQMSAALNGQLETLNFQFQCQRDSDNVIAQVDLTVAQETNAATGELEG</sequence>
<keyword evidence="2" id="KW-1185">Reference proteome</keyword>
<dbReference type="Proteomes" id="UP000076532">
    <property type="component" value="Unassembled WGS sequence"/>
</dbReference>
<organism evidence="1 2">
    <name type="scientific">Athelia psychrophila</name>
    <dbReference type="NCBI Taxonomy" id="1759441"/>
    <lineage>
        <taxon>Eukaryota</taxon>
        <taxon>Fungi</taxon>
        <taxon>Dikarya</taxon>
        <taxon>Basidiomycota</taxon>
        <taxon>Agaricomycotina</taxon>
        <taxon>Agaricomycetes</taxon>
        <taxon>Agaricomycetidae</taxon>
        <taxon>Atheliales</taxon>
        <taxon>Atheliaceae</taxon>
        <taxon>Athelia</taxon>
    </lineage>
</organism>
<dbReference type="OrthoDB" id="3246510at2759"/>
<name>A0A165Z9F4_9AGAM</name>
<reference evidence="1 2" key="1">
    <citation type="journal article" date="2016" name="Mol. Biol. Evol.">
        <title>Comparative Genomics of Early-Diverging Mushroom-Forming Fungi Provides Insights into the Origins of Lignocellulose Decay Capabilities.</title>
        <authorList>
            <person name="Nagy L.G."/>
            <person name="Riley R."/>
            <person name="Tritt A."/>
            <person name="Adam C."/>
            <person name="Daum C."/>
            <person name="Floudas D."/>
            <person name="Sun H."/>
            <person name="Yadav J.S."/>
            <person name="Pangilinan J."/>
            <person name="Larsson K.H."/>
            <person name="Matsuura K."/>
            <person name="Barry K."/>
            <person name="Labutti K."/>
            <person name="Kuo R."/>
            <person name="Ohm R.A."/>
            <person name="Bhattacharya S.S."/>
            <person name="Shirouzu T."/>
            <person name="Yoshinaga Y."/>
            <person name="Martin F.M."/>
            <person name="Grigoriev I.V."/>
            <person name="Hibbett D.S."/>
        </authorList>
    </citation>
    <scope>NUCLEOTIDE SEQUENCE [LARGE SCALE GENOMIC DNA]</scope>
    <source>
        <strain evidence="1 2">CBS 109695</strain>
    </source>
</reference>
<evidence type="ECO:0000313" key="2">
    <source>
        <dbReference type="Proteomes" id="UP000076532"/>
    </source>
</evidence>
<dbReference type="EMBL" id="KV417681">
    <property type="protein sequence ID" value="KZP10352.1"/>
    <property type="molecule type" value="Genomic_DNA"/>
</dbReference>
<evidence type="ECO:0000313" key="1">
    <source>
        <dbReference type="EMBL" id="KZP10352.1"/>
    </source>
</evidence>
<dbReference type="AlphaFoldDB" id="A0A165Z9F4"/>